<keyword evidence="6" id="KW-0418">Kinase</keyword>
<dbReference type="PANTHER" id="PTHR43547:SF2">
    <property type="entry name" value="HYBRID SIGNAL TRANSDUCTION HISTIDINE KINASE C"/>
    <property type="match status" value="1"/>
</dbReference>
<dbReference type="Gene3D" id="3.30.565.10">
    <property type="entry name" value="Histidine kinase-like ATPase, C-terminal domain"/>
    <property type="match status" value="1"/>
</dbReference>
<dbReference type="InterPro" id="IPR004358">
    <property type="entry name" value="Sig_transdc_His_kin-like_C"/>
</dbReference>
<dbReference type="RefSeq" id="WP_301188822.1">
    <property type="nucleotide sequence ID" value="NZ_JAPDPJ010000002.1"/>
</dbReference>
<organism evidence="18 19">
    <name type="scientific">Plebeiibacterium sediminum</name>
    <dbReference type="NCBI Taxonomy" id="2992112"/>
    <lineage>
        <taxon>Bacteria</taxon>
        <taxon>Pseudomonadati</taxon>
        <taxon>Bacteroidota</taxon>
        <taxon>Bacteroidia</taxon>
        <taxon>Marinilabiliales</taxon>
        <taxon>Marinilabiliaceae</taxon>
        <taxon>Plebeiibacterium</taxon>
    </lineage>
</organism>
<dbReference type="SUPFAM" id="SSF46689">
    <property type="entry name" value="Homeodomain-like"/>
    <property type="match status" value="1"/>
</dbReference>
<evidence type="ECO:0000313" key="18">
    <source>
        <dbReference type="EMBL" id="MCW3785250.1"/>
    </source>
</evidence>
<evidence type="ECO:0000256" key="13">
    <source>
        <dbReference type="SAM" id="Phobius"/>
    </source>
</evidence>
<feature type="signal peptide" evidence="14">
    <location>
        <begin position="1"/>
        <end position="20"/>
    </location>
</feature>
<dbReference type="Pfam" id="PF00512">
    <property type="entry name" value="HisKA"/>
    <property type="match status" value="1"/>
</dbReference>
<evidence type="ECO:0000256" key="1">
    <source>
        <dbReference type="ARBA" id="ARBA00000085"/>
    </source>
</evidence>
<comment type="caution">
    <text evidence="18">The sequence shown here is derived from an EMBL/GenBank/DDBJ whole genome shotgun (WGS) entry which is preliminary data.</text>
</comment>
<dbReference type="SUPFAM" id="SSF63829">
    <property type="entry name" value="Calcium-dependent phosphotriesterase"/>
    <property type="match status" value="2"/>
</dbReference>
<feature type="modified residue" description="4-aspartylphosphate" evidence="12">
    <location>
        <position position="1150"/>
    </location>
</feature>
<dbReference type="GO" id="GO:0003700">
    <property type="term" value="F:DNA-binding transcription factor activity"/>
    <property type="evidence" value="ECO:0007669"/>
    <property type="project" value="InterPro"/>
</dbReference>
<dbReference type="GO" id="GO:0005524">
    <property type="term" value="F:ATP binding"/>
    <property type="evidence" value="ECO:0007669"/>
    <property type="project" value="UniProtKB-KW"/>
</dbReference>
<dbReference type="Pfam" id="PF07495">
    <property type="entry name" value="Y_Y_Y"/>
    <property type="match status" value="1"/>
</dbReference>
<dbReference type="Gene3D" id="2.130.10.10">
    <property type="entry name" value="YVTN repeat-like/Quinoprotein amine dehydrogenase"/>
    <property type="match status" value="2"/>
</dbReference>
<dbReference type="InterPro" id="IPR005467">
    <property type="entry name" value="His_kinase_dom"/>
</dbReference>
<dbReference type="PROSITE" id="PS50109">
    <property type="entry name" value="HIS_KIN"/>
    <property type="match status" value="1"/>
</dbReference>
<comment type="catalytic activity">
    <reaction evidence="1">
        <text>ATP + protein L-histidine = ADP + protein N-phospho-L-histidine.</text>
        <dbReference type="EC" id="2.7.13.3"/>
    </reaction>
</comment>
<dbReference type="InterPro" id="IPR018060">
    <property type="entry name" value="HTH_AraC"/>
</dbReference>
<evidence type="ECO:0000256" key="2">
    <source>
        <dbReference type="ARBA" id="ARBA00012438"/>
    </source>
</evidence>
<sequence length="1353" mass="157010">MKLSYLLFIILLTLCQSTLTQNISINQLDILDKLPSNSIRSIFQDKEGYIWFGTTEGLCRYDGYRIKTFKSGLNDKHLLSNNEINCITEVDKGKLLIGTKKGLNILDKSTYQINHFPDSILKDRNINNIVYGSDSTIWVSYNNGLNRYNNHFKIIERYMVPDERFNIPMGGAHVYEDSYKNIWVTVWDRGLYKLNKELNEFVKYPKIGEFDNPFFVFQDNKNNYWVGTWGQGLYQFFPNSAPENTYKKMPVPQWMEQNINQQYYSITQDQNNEYIWAMSYSGIITYKYNEYGNIEIVDNRYLFNNTNNIFSKIIKDNKGSLWIGAFSEGVYKIDFDKTKISNFPLERLDDKINIAPSFSNLCEDKDEDVWIKQNRGQSYVYSEKTKVLKRLTDFPELAAIPDFNYITYLSYIPGRDEIWACKWNESTIYKIKKKNGKIRKITSQPLDKENATPGDVKIIYEDYFGNVWISTDHSIYVQPANSENISIVHEGITKITSISMDINNNLWLSSAENGFYKIELPSKLEEDNIPELKNKIYQHLEKGKNIQALVADLSGNIWIADEFGNLFSYNLIDKTFKTQTRNCGLDDEIIYDLIVDQFNHLWIVSHKKIIEYNPENNASYIYDTHNGLSINTHMKGAFFMSKLSEKIYFGGNRGYSCITPSERLKQPAQPTKTILTDIKIQNESIINNKDIYNKEDNTLTLSPDDRNLEIHFSNLNYDDPLKIRYAYKLEGIDEDWIELKYNRQFVVFNQLKHGNYTFKVKSTDIHNLWSNNETKLTVIRRPAYYETSFAFFVYFVMAVVAISFLVYFIRGRIKLINKLEMAEFEKNKTDELTHLKLKYFTNISHDLLTPLTIISCIIDDIETTTPNRKKQIVTMRSNVVRLKRILQQILDFRRVEDGKMKLSITNSDITSFVKDICQEHFVPMLNKKQISFNFSSNPEIIDAYFDHDKVDKIIFNLLSNAYKYTPEKGEISIVINQINNNDERFISIEVKDTGIGIPDNKIKDIFTRFYTNRSMNVSNTNGIGLSLCKDLIELHHGSIKVSSIVDKGTTFTITLPIDKKNYSSEEMTSDSMKEISERSYDSDIIFEEEKSQEETGVIKDINLLVVEDNAELLLIMQQLLSKHYHVYTATNGIEAIEIINKEEINIIISDVMMPEMDGIELCRTIKENLATSHISVILLTAKNNIDDRIMGFKAGANAYISKPFNLKELHARIDNFVVQKQNKQESFKKNLDINISTIENHNLDKHFLKTAIDIIENNLTKKDFDVNGFASELNMSKSSLYRKIKSITGLSPVEFIRNIKLKHASELLKNNTAVITDVAYAVGFSDPKYFSSCFKAEFNITPKEFQKQNTESK</sequence>
<evidence type="ECO:0000256" key="12">
    <source>
        <dbReference type="PROSITE-ProRule" id="PRU00169"/>
    </source>
</evidence>
<feature type="chain" id="PRO_5042257726" description="histidine kinase" evidence="14">
    <location>
        <begin position="21"/>
        <end position="1353"/>
    </location>
</feature>
<dbReference type="InterPro" id="IPR036890">
    <property type="entry name" value="HATPase_C_sf"/>
</dbReference>
<dbReference type="InterPro" id="IPR036097">
    <property type="entry name" value="HisK_dim/P_sf"/>
</dbReference>
<dbReference type="CDD" id="cd00075">
    <property type="entry name" value="HATPase"/>
    <property type="match status" value="1"/>
</dbReference>
<reference evidence="18" key="1">
    <citation type="submission" date="2022-10" db="EMBL/GenBank/DDBJ databases">
        <authorList>
            <person name="Yu W.X."/>
        </authorList>
    </citation>
    <scope>NUCLEOTIDE SEQUENCE</scope>
    <source>
        <strain evidence="18">AAT</strain>
    </source>
</reference>
<keyword evidence="13" id="KW-0812">Transmembrane</keyword>
<dbReference type="InterPro" id="IPR015943">
    <property type="entry name" value="WD40/YVTN_repeat-like_dom_sf"/>
</dbReference>
<keyword evidence="19" id="KW-1185">Reference proteome</keyword>
<dbReference type="SUPFAM" id="SSF52172">
    <property type="entry name" value="CheY-like"/>
    <property type="match status" value="1"/>
</dbReference>
<dbReference type="PROSITE" id="PS01124">
    <property type="entry name" value="HTH_ARAC_FAMILY_2"/>
    <property type="match status" value="1"/>
</dbReference>
<keyword evidence="3 12" id="KW-0597">Phosphoprotein</keyword>
<dbReference type="Pfam" id="PF12833">
    <property type="entry name" value="HTH_18"/>
    <property type="match status" value="1"/>
</dbReference>
<evidence type="ECO:0000256" key="6">
    <source>
        <dbReference type="ARBA" id="ARBA00022777"/>
    </source>
</evidence>
<dbReference type="FunFam" id="3.30.565.10:FF:000037">
    <property type="entry name" value="Hybrid sensor histidine kinase/response regulator"/>
    <property type="match status" value="1"/>
</dbReference>
<dbReference type="SMART" id="SM00448">
    <property type="entry name" value="REC"/>
    <property type="match status" value="1"/>
</dbReference>
<evidence type="ECO:0000256" key="4">
    <source>
        <dbReference type="ARBA" id="ARBA00022679"/>
    </source>
</evidence>
<dbReference type="InterPro" id="IPR003594">
    <property type="entry name" value="HATPase_dom"/>
</dbReference>
<dbReference type="InterPro" id="IPR001789">
    <property type="entry name" value="Sig_transdc_resp-reg_receiver"/>
</dbReference>
<dbReference type="InterPro" id="IPR003661">
    <property type="entry name" value="HisK_dim/P_dom"/>
</dbReference>
<proteinExistence type="predicted"/>
<keyword evidence="4" id="KW-0808">Transferase</keyword>
<feature type="transmembrane region" description="Helical" evidence="13">
    <location>
        <begin position="789"/>
        <end position="809"/>
    </location>
</feature>
<feature type="domain" description="HTH araC/xylS-type" evidence="15">
    <location>
        <begin position="1249"/>
        <end position="1348"/>
    </location>
</feature>
<dbReference type="PANTHER" id="PTHR43547">
    <property type="entry name" value="TWO-COMPONENT HISTIDINE KINASE"/>
    <property type="match status" value="1"/>
</dbReference>
<evidence type="ECO:0000259" key="15">
    <source>
        <dbReference type="PROSITE" id="PS01124"/>
    </source>
</evidence>
<keyword evidence="11" id="KW-0804">Transcription</keyword>
<evidence type="ECO:0000259" key="16">
    <source>
        <dbReference type="PROSITE" id="PS50109"/>
    </source>
</evidence>
<dbReference type="GO" id="GO:0000155">
    <property type="term" value="F:phosphorelay sensor kinase activity"/>
    <property type="evidence" value="ECO:0007669"/>
    <property type="project" value="InterPro"/>
</dbReference>
<keyword evidence="9" id="KW-0805">Transcription regulation</keyword>
<evidence type="ECO:0000259" key="17">
    <source>
        <dbReference type="PROSITE" id="PS50110"/>
    </source>
</evidence>
<evidence type="ECO:0000256" key="14">
    <source>
        <dbReference type="SAM" id="SignalP"/>
    </source>
</evidence>
<dbReference type="Pfam" id="PF02518">
    <property type="entry name" value="HATPase_c"/>
    <property type="match status" value="1"/>
</dbReference>
<dbReference type="EC" id="2.7.13.3" evidence="2"/>
<feature type="domain" description="Histidine kinase" evidence="16">
    <location>
        <begin position="842"/>
        <end position="1059"/>
    </location>
</feature>
<dbReference type="CDD" id="cd00082">
    <property type="entry name" value="HisKA"/>
    <property type="match status" value="1"/>
</dbReference>
<dbReference type="SMART" id="SM00388">
    <property type="entry name" value="HisKA"/>
    <property type="match status" value="1"/>
</dbReference>
<evidence type="ECO:0000256" key="8">
    <source>
        <dbReference type="ARBA" id="ARBA00023012"/>
    </source>
</evidence>
<dbReference type="EMBL" id="JAPDPJ010000002">
    <property type="protein sequence ID" value="MCW3785250.1"/>
    <property type="molecule type" value="Genomic_DNA"/>
</dbReference>
<protein>
    <recommendedName>
        <fullName evidence="2">histidine kinase</fullName>
        <ecNumber evidence="2">2.7.13.3</ecNumber>
    </recommendedName>
</protein>
<dbReference type="InterPro" id="IPR013783">
    <property type="entry name" value="Ig-like_fold"/>
</dbReference>
<dbReference type="InterPro" id="IPR009057">
    <property type="entry name" value="Homeodomain-like_sf"/>
</dbReference>
<dbReference type="Pfam" id="PF00072">
    <property type="entry name" value="Response_reg"/>
    <property type="match status" value="1"/>
</dbReference>
<keyword evidence="5" id="KW-0547">Nucleotide-binding</keyword>
<dbReference type="Gene3D" id="1.10.10.60">
    <property type="entry name" value="Homeodomain-like"/>
    <property type="match status" value="2"/>
</dbReference>
<dbReference type="SUPFAM" id="SSF47384">
    <property type="entry name" value="Homodimeric domain of signal transducing histidine kinase"/>
    <property type="match status" value="1"/>
</dbReference>
<evidence type="ECO:0000256" key="9">
    <source>
        <dbReference type="ARBA" id="ARBA00023015"/>
    </source>
</evidence>
<keyword evidence="13" id="KW-0472">Membrane</keyword>
<keyword evidence="14" id="KW-0732">Signal</keyword>
<evidence type="ECO:0000256" key="10">
    <source>
        <dbReference type="ARBA" id="ARBA00023125"/>
    </source>
</evidence>
<keyword evidence="13" id="KW-1133">Transmembrane helix</keyword>
<evidence type="ECO:0000256" key="11">
    <source>
        <dbReference type="ARBA" id="ARBA00023163"/>
    </source>
</evidence>
<dbReference type="GO" id="GO:0043565">
    <property type="term" value="F:sequence-specific DNA binding"/>
    <property type="evidence" value="ECO:0007669"/>
    <property type="project" value="InterPro"/>
</dbReference>
<evidence type="ECO:0000256" key="7">
    <source>
        <dbReference type="ARBA" id="ARBA00022840"/>
    </source>
</evidence>
<dbReference type="FunFam" id="1.10.10.60:FF:000284">
    <property type="entry name" value="Two-component system sensor histidine kinase/response regulator"/>
    <property type="match status" value="1"/>
</dbReference>
<keyword evidence="8" id="KW-0902">Two-component regulatory system</keyword>
<dbReference type="Gene3D" id="3.40.50.2300">
    <property type="match status" value="1"/>
</dbReference>
<dbReference type="Pfam" id="PF07494">
    <property type="entry name" value="Reg_prop"/>
    <property type="match status" value="1"/>
</dbReference>
<evidence type="ECO:0000256" key="5">
    <source>
        <dbReference type="ARBA" id="ARBA00022741"/>
    </source>
</evidence>
<evidence type="ECO:0000313" key="19">
    <source>
        <dbReference type="Proteomes" id="UP001209229"/>
    </source>
</evidence>
<dbReference type="Gene3D" id="2.60.40.10">
    <property type="entry name" value="Immunoglobulins"/>
    <property type="match status" value="1"/>
</dbReference>
<dbReference type="SMART" id="SM00387">
    <property type="entry name" value="HATPase_c"/>
    <property type="match status" value="1"/>
</dbReference>
<name>A0AAE3SDI4_9BACT</name>
<dbReference type="SMART" id="SM00342">
    <property type="entry name" value="HTH_ARAC"/>
    <property type="match status" value="1"/>
</dbReference>
<dbReference type="PRINTS" id="PR00344">
    <property type="entry name" value="BCTRLSENSOR"/>
</dbReference>
<dbReference type="Proteomes" id="UP001209229">
    <property type="component" value="Unassembled WGS sequence"/>
</dbReference>
<dbReference type="InterPro" id="IPR011123">
    <property type="entry name" value="Y_Y_Y"/>
</dbReference>
<dbReference type="Gene3D" id="1.10.287.130">
    <property type="match status" value="1"/>
</dbReference>
<dbReference type="PROSITE" id="PS50110">
    <property type="entry name" value="RESPONSE_REGULATORY"/>
    <property type="match status" value="1"/>
</dbReference>
<dbReference type="SUPFAM" id="SSF55874">
    <property type="entry name" value="ATPase domain of HSP90 chaperone/DNA topoisomerase II/histidine kinase"/>
    <property type="match status" value="1"/>
</dbReference>
<keyword evidence="7" id="KW-0067">ATP-binding</keyword>
<dbReference type="InterPro" id="IPR011110">
    <property type="entry name" value="Reg_prop"/>
</dbReference>
<dbReference type="InterPro" id="IPR011006">
    <property type="entry name" value="CheY-like_superfamily"/>
</dbReference>
<keyword evidence="10" id="KW-0238">DNA-binding</keyword>
<feature type="domain" description="Response regulatory" evidence="17">
    <location>
        <begin position="1102"/>
        <end position="1217"/>
    </location>
</feature>
<gene>
    <name evidence="18" type="ORF">OM075_02170</name>
</gene>
<dbReference type="PROSITE" id="PS00041">
    <property type="entry name" value="HTH_ARAC_FAMILY_1"/>
    <property type="match status" value="1"/>
</dbReference>
<dbReference type="InterPro" id="IPR018062">
    <property type="entry name" value="HTH_AraC-typ_CS"/>
</dbReference>
<evidence type="ECO:0000256" key="3">
    <source>
        <dbReference type="ARBA" id="ARBA00022553"/>
    </source>
</evidence>
<accession>A0AAE3SDI4</accession>